<dbReference type="PANTHER" id="PTHR11365">
    <property type="entry name" value="5-OXOPROLINASE RELATED"/>
    <property type="match status" value="1"/>
</dbReference>
<evidence type="ECO:0000313" key="3">
    <source>
        <dbReference type="EMBL" id="MFC6206334.1"/>
    </source>
</evidence>
<name>A0ABW1SPA2_9LACO</name>
<keyword evidence="4" id="KW-1185">Reference proteome</keyword>
<feature type="domain" description="Hydantoinase/oxoprolinase N-terminal" evidence="2">
    <location>
        <begin position="4"/>
        <end position="172"/>
    </location>
</feature>
<dbReference type="PANTHER" id="PTHR11365:SF10">
    <property type="entry name" value="HYDANTOINASE_OXOPROLINASE"/>
    <property type="match status" value="1"/>
</dbReference>
<organism evidence="3 4">
    <name type="scientific">Levilactobacillus tongjiangensis</name>
    <dbReference type="NCBI Taxonomy" id="2486023"/>
    <lineage>
        <taxon>Bacteria</taxon>
        <taxon>Bacillati</taxon>
        <taxon>Bacillota</taxon>
        <taxon>Bacilli</taxon>
        <taxon>Lactobacillales</taxon>
        <taxon>Lactobacillaceae</taxon>
        <taxon>Levilactobacillus</taxon>
    </lineage>
</organism>
<dbReference type="InterPro" id="IPR008040">
    <property type="entry name" value="Hydant_A_N"/>
</dbReference>
<evidence type="ECO:0000313" key="4">
    <source>
        <dbReference type="Proteomes" id="UP001596254"/>
    </source>
</evidence>
<accession>A0ABW1SPA2</accession>
<dbReference type="Gene3D" id="3.30.420.40">
    <property type="match status" value="1"/>
</dbReference>
<reference evidence="4" key="1">
    <citation type="journal article" date="2019" name="Int. J. Syst. Evol. Microbiol.">
        <title>The Global Catalogue of Microorganisms (GCM) 10K type strain sequencing project: providing services to taxonomists for standard genome sequencing and annotation.</title>
        <authorList>
            <consortium name="The Broad Institute Genomics Platform"/>
            <consortium name="The Broad Institute Genome Sequencing Center for Infectious Disease"/>
            <person name="Wu L."/>
            <person name="Ma J."/>
        </authorList>
    </citation>
    <scope>NUCLEOTIDE SEQUENCE [LARGE SCALE GENOMIC DNA]</scope>
    <source>
        <strain evidence="4">CCM 8905</strain>
    </source>
</reference>
<dbReference type="InterPro" id="IPR045079">
    <property type="entry name" value="Oxoprolinase-like"/>
</dbReference>
<evidence type="ECO:0000259" key="1">
    <source>
        <dbReference type="Pfam" id="PF01968"/>
    </source>
</evidence>
<dbReference type="InterPro" id="IPR002821">
    <property type="entry name" value="Hydantoinase_A"/>
</dbReference>
<dbReference type="Pfam" id="PF05378">
    <property type="entry name" value="Hydant_A_N"/>
    <property type="match status" value="1"/>
</dbReference>
<feature type="domain" description="Hydantoinase A/oxoprolinase" evidence="1">
    <location>
        <begin position="194"/>
        <end position="388"/>
    </location>
</feature>
<dbReference type="Proteomes" id="UP001596254">
    <property type="component" value="Unassembled WGS sequence"/>
</dbReference>
<dbReference type="InterPro" id="IPR043129">
    <property type="entry name" value="ATPase_NBD"/>
</dbReference>
<gene>
    <name evidence="3" type="ORF">ACFP1G_02420</name>
</gene>
<dbReference type="SUPFAM" id="SSF53067">
    <property type="entry name" value="Actin-like ATPase domain"/>
    <property type="match status" value="2"/>
</dbReference>
<protein>
    <submittedName>
        <fullName evidence="3">Hydantoinase/oxoprolinase N-terminal domain-containing protein</fullName>
    </submittedName>
</protein>
<evidence type="ECO:0000259" key="2">
    <source>
        <dbReference type="Pfam" id="PF05378"/>
    </source>
</evidence>
<dbReference type="Pfam" id="PF01968">
    <property type="entry name" value="Hydantoinase_A"/>
    <property type="match status" value="1"/>
</dbReference>
<sequence length="518" mass="54353">MNYRLGVDVGGTNTDAAILDENLKVIYTVKSATTLDVEGGIFNAISKVLKESHVDKGAITHAMLGTTKSTNAIVERKDLDKVAYIRIAKPASVGVPPYMEWPADLKAAVNLDNVIVSGGYEFDGRLIADLDRSEVDAFCAKIKDDVKTVAIAGTFAPVNDSQETQVAEWVREDLGNDVAITLSSQIGGVGMLERENASILNAALTTIGESIVSGFDNALQSLGISANTYFSQNDGTLRGGSFTQKYPIFTIGCGPTNSIRGAYHLSGVKDALVLDVGGTTSDIGVLVNSFPRQSAISATVGGVETNFRMPDIMSIGIGGGTIIHHEGDGFTVGPDSVGYEIVDKAKVFGGDVETATDDAAKLGRSFPDSQAQLADIDEAWAQKVISQINATIIESLDQMKTKKGDVPLILTGGGSFLIDADIKGISQVYLPDHYDAANAVGAALGQVSGEVNRIYSFEQKSKEEVLEDAKAEAVGNAVEAGAIAQSAEVIDIDVTPLAYLPGNSAQVKVKAVGSLNLV</sequence>
<dbReference type="RefSeq" id="WP_125692110.1">
    <property type="nucleotide sequence ID" value="NZ_JBHSSK010000007.1"/>
</dbReference>
<comment type="caution">
    <text evidence="3">The sequence shown here is derived from an EMBL/GenBank/DDBJ whole genome shotgun (WGS) entry which is preliminary data.</text>
</comment>
<proteinExistence type="predicted"/>
<dbReference type="EMBL" id="JBHSSK010000007">
    <property type="protein sequence ID" value="MFC6206334.1"/>
    <property type="molecule type" value="Genomic_DNA"/>
</dbReference>